<keyword evidence="4" id="KW-1185">Reference proteome</keyword>
<keyword evidence="1" id="KW-0677">Repeat</keyword>
<accession>A0A8H5M7Y6</accession>
<proteinExistence type="predicted"/>
<sequence>MSFFQNANDFAVNDGSFTNVKGDLNYNIQFGRGGERDDQDAPDKGLELLYQSAVTSASHDAEQRFPPPNVYPGTRTEVLEILRRWVHRRTEEPVYWLYGSAGVGKSAVAQTIAEEFAGTHLAASFFFSRSDPARNHLQSFFTTIALQLATSHTLGPLLKDFIDVTIRRKRNIVHANLELQFQELIVKPCKEVPSRQWASLPRLIVIDGLDECIDIPSQERLLSIIRDAKTNSTVPFEFLICSRPEPRIRNAFDYEGFRSLLARNDLGESFESGKDMTRYFCQEFSKIRRDHRQTMAHVPADWPSSGIVQALVQRACGQFIYASTVLKYVGDYHGLPTERLEVILNITVPEDFDSPYPDLDLLYLQILSTCKHKELLIDVLAHLLSGPGILFDAHYERPSQHCIEGLFFLSKGKVWTLFFGLHSVLNIPDNDYDIITVRHASFVDFLLDRKRSGSYFVNTTPEARNEQLAFYLLKRISYSIKDVRNLNSMNQEFDVYAWDFWNYHTRKVAKLLSRRLLSILEQLDVPGLLNAAARRRSTSLEACVSSLRKCLNNVESISSWAAFAHEQSRSRNPSYLPITAALAKQYSVFKQGFQVQIASTLGENDREYLTVAISVLKYDFCLYRPNMWAVISALLNNRLSSDQVGHILRSRWPCPLILPFDSGWTNGSASSNQNGAGLAWHHSETDLIEFAEIHKQIGLQCLGILREPSQSTKDVIIYAKFQWIHHLLVKFPHESSEANEVLQALLKNLSAIQTRDDVKKAIIWAHVRLGFSGGFLSIPPS</sequence>
<dbReference type="SUPFAM" id="SSF52540">
    <property type="entry name" value="P-loop containing nucleoside triphosphate hydrolases"/>
    <property type="match status" value="1"/>
</dbReference>
<organism evidence="3 4">
    <name type="scientific">Collybiopsis confluens</name>
    <dbReference type="NCBI Taxonomy" id="2823264"/>
    <lineage>
        <taxon>Eukaryota</taxon>
        <taxon>Fungi</taxon>
        <taxon>Dikarya</taxon>
        <taxon>Basidiomycota</taxon>
        <taxon>Agaricomycotina</taxon>
        <taxon>Agaricomycetes</taxon>
        <taxon>Agaricomycetidae</taxon>
        <taxon>Agaricales</taxon>
        <taxon>Marasmiineae</taxon>
        <taxon>Omphalotaceae</taxon>
        <taxon>Collybiopsis</taxon>
    </lineage>
</organism>
<dbReference type="PANTHER" id="PTHR10039:SF14">
    <property type="entry name" value="NACHT DOMAIN-CONTAINING PROTEIN"/>
    <property type="match status" value="1"/>
</dbReference>
<evidence type="ECO:0000313" key="4">
    <source>
        <dbReference type="Proteomes" id="UP000518752"/>
    </source>
</evidence>
<dbReference type="PANTHER" id="PTHR10039">
    <property type="entry name" value="AMELOGENIN"/>
    <property type="match status" value="1"/>
</dbReference>
<protein>
    <recommendedName>
        <fullName evidence="2">Nephrocystin 3-like N-terminal domain-containing protein</fullName>
    </recommendedName>
</protein>
<comment type="caution">
    <text evidence="3">The sequence shown here is derived from an EMBL/GenBank/DDBJ whole genome shotgun (WGS) entry which is preliminary data.</text>
</comment>
<feature type="domain" description="Nephrocystin 3-like N-terminal" evidence="2">
    <location>
        <begin position="82"/>
        <end position="243"/>
    </location>
</feature>
<dbReference type="InterPro" id="IPR056884">
    <property type="entry name" value="NPHP3-like_N"/>
</dbReference>
<evidence type="ECO:0000313" key="3">
    <source>
        <dbReference type="EMBL" id="KAF5384575.1"/>
    </source>
</evidence>
<dbReference type="EMBL" id="JAACJN010000042">
    <property type="protein sequence ID" value="KAF5384575.1"/>
    <property type="molecule type" value="Genomic_DNA"/>
</dbReference>
<dbReference type="OrthoDB" id="5967843at2759"/>
<name>A0A8H5M7Y6_9AGAR</name>
<dbReference type="AlphaFoldDB" id="A0A8H5M7Y6"/>
<reference evidence="3 4" key="1">
    <citation type="journal article" date="2020" name="ISME J.">
        <title>Uncovering the hidden diversity of litter-decomposition mechanisms in mushroom-forming fungi.</title>
        <authorList>
            <person name="Floudas D."/>
            <person name="Bentzer J."/>
            <person name="Ahren D."/>
            <person name="Johansson T."/>
            <person name="Persson P."/>
            <person name="Tunlid A."/>
        </authorList>
    </citation>
    <scope>NUCLEOTIDE SEQUENCE [LARGE SCALE GENOMIC DNA]</scope>
    <source>
        <strain evidence="3 4">CBS 406.79</strain>
    </source>
</reference>
<dbReference type="Gene3D" id="3.40.50.300">
    <property type="entry name" value="P-loop containing nucleotide triphosphate hydrolases"/>
    <property type="match status" value="1"/>
</dbReference>
<evidence type="ECO:0000256" key="1">
    <source>
        <dbReference type="ARBA" id="ARBA00022737"/>
    </source>
</evidence>
<dbReference type="Proteomes" id="UP000518752">
    <property type="component" value="Unassembled WGS sequence"/>
</dbReference>
<gene>
    <name evidence="3" type="ORF">D9757_007502</name>
</gene>
<evidence type="ECO:0000259" key="2">
    <source>
        <dbReference type="Pfam" id="PF24883"/>
    </source>
</evidence>
<dbReference type="InterPro" id="IPR027417">
    <property type="entry name" value="P-loop_NTPase"/>
</dbReference>
<dbReference type="Pfam" id="PF24883">
    <property type="entry name" value="NPHP3_N"/>
    <property type="match status" value="1"/>
</dbReference>